<feature type="compositionally biased region" description="Polar residues" evidence="1">
    <location>
        <begin position="24"/>
        <end position="33"/>
    </location>
</feature>
<protein>
    <submittedName>
        <fullName evidence="2">Uncharacterized protein</fullName>
    </submittedName>
</protein>
<dbReference type="EMBL" id="LXQA010019886">
    <property type="protein sequence ID" value="MCH91186.1"/>
    <property type="molecule type" value="Genomic_DNA"/>
</dbReference>
<feature type="region of interest" description="Disordered" evidence="1">
    <location>
        <begin position="47"/>
        <end position="66"/>
    </location>
</feature>
<evidence type="ECO:0000313" key="3">
    <source>
        <dbReference type="Proteomes" id="UP000265520"/>
    </source>
</evidence>
<reference evidence="2 3" key="1">
    <citation type="journal article" date="2018" name="Front. Plant Sci.">
        <title>Red Clover (Trifolium pratense) and Zigzag Clover (T. medium) - A Picture of Genomic Similarities and Differences.</title>
        <authorList>
            <person name="Dluhosova J."/>
            <person name="Istvanek J."/>
            <person name="Nedelnik J."/>
            <person name="Repkova J."/>
        </authorList>
    </citation>
    <scope>NUCLEOTIDE SEQUENCE [LARGE SCALE GENOMIC DNA]</scope>
    <source>
        <strain evidence="3">cv. 10/8</strain>
        <tissue evidence="2">Leaf</tissue>
    </source>
</reference>
<name>A0A392MUG4_9FABA</name>
<accession>A0A392MUG4</accession>
<dbReference type="Proteomes" id="UP000265520">
    <property type="component" value="Unassembled WGS sequence"/>
</dbReference>
<feature type="non-terminal residue" evidence="2">
    <location>
        <position position="66"/>
    </location>
</feature>
<proteinExistence type="predicted"/>
<keyword evidence="3" id="KW-1185">Reference proteome</keyword>
<dbReference type="AlphaFoldDB" id="A0A392MUG4"/>
<feature type="region of interest" description="Disordered" evidence="1">
    <location>
        <begin position="10"/>
        <end position="36"/>
    </location>
</feature>
<comment type="caution">
    <text evidence="2">The sequence shown here is derived from an EMBL/GenBank/DDBJ whole genome shotgun (WGS) entry which is preliminary data.</text>
</comment>
<gene>
    <name evidence="2" type="ORF">A2U01_0012112</name>
</gene>
<sequence>MLEHGIAVMMPEHSGGQDLMPEVSTGNCTTQFWPPNEHLWGERKDLNGGVEESENSNCCQDSIPIR</sequence>
<evidence type="ECO:0000256" key="1">
    <source>
        <dbReference type="SAM" id="MobiDB-lite"/>
    </source>
</evidence>
<evidence type="ECO:0000313" key="2">
    <source>
        <dbReference type="EMBL" id="MCH91186.1"/>
    </source>
</evidence>
<organism evidence="2 3">
    <name type="scientific">Trifolium medium</name>
    <dbReference type="NCBI Taxonomy" id="97028"/>
    <lineage>
        <taxon>Eukaryota</taxon>
        <taxon>Viridiplantae</taxon>
        <taxon>Streptophyta</taxon>
        <taxon>Embryophyta</taxon>
        <taxon>Tracheophyta</taxon>
        <taxon>Spermatophyta</taxon>
        <taxon>Magnoliopsida</taxon>
        <taxon>eudicotyledons</taxon>
        <taxon>Gunneridae</taxon>
        <taxon>Pentapetalae</taxon>
        <taxon>rosids</taxon>
        <taxon>fabids</taxon>
        <taxon>Fabales</taxon>
        <taxon>Fabaceae</taxon>
        <taxon>Papilionoideae</taxon>
        <taxon>50 kb inversion clade</taxon>
        <taxon>NPAAA clade</taxon>
        <taxon>Hologalegina</taxon>
        <taxon>IRL clade</taxon>
        <taxon>Trifolieae</taxon>
        <taxon>Trifolium</taxon>
    </lineage>
</organism>